<dbReference type="Proteomes" id="UP001159363">
    <property type="component" value="Chromosome 3"/>
</dbReference>
<sequence length="121" mass="14132">MDAIEGKIIPLMEEPDKTSLQAMKQREEKMLLEKKAFTLQHIIVCSLINQSTYTMPLEYFEFLNAWELVPKEQRNLTLLRERLCVVEMCLQEIINDETSALTAKMKPKLYASKKKGIQRDP</sequence>
<evidence type="ECO:0000313" key="2">
    <source>
        <dbReference type="Proteomes" id="UP001159363"/>
    </source>
</evidence>
<organism evidence="1 2">
    <name type="scientific">Dryococelus australis</name>
    <dbReference type="NCBI Taxonomy" id="614101"/>
    <lineage>
        <taxon>Eukaryota</taxon>
        <taxon>Metazoa</taxon>
        <taxon>Ecdysozoa</taxon>
        <taxon>Arthropoda</taxon>
        <taxon>Hexapoda</taxon>
        <taxon>Insecta</taxon>
        <taxon>Pterygota</taxon>
        <taxon>Neoptera</taxon>
        <taxon>Polyneoptera</taxon>
        <taxon>Phasmatodea</taxon>
        <taxon>Verophasmatodea</taxon>
        <taxon>Anareolatae</taxon>
        <taxon>Phasmatidae</taxon>
        <taxon>Eurycanthinae</taxon>
        <taxon>Dryococelus</taxon>
    </lineage>
</organism>
<protein>
    <submittedName>
        <fullName evidence="1">Uncharacterized protein</fullName>
    </submittedName>
</protein>
<name>A0ABQ9HWY9_9NEOP</name>
<gene>
    <name evidence="1" type="ORF">PR048_008378</name>
</gene>
<evidence type="ECO:0000313" key="1">
    <source>
        <dbReference type="EMBL" id="KAJ8888884.1"/>
    </source>
</evidence>
<reference evidence="1 2" key="1">
    <citation type="submission" date="2023-02" db="EMBL/GenBank/DDBJ databases">
        <title>LHISI_Scaffold_Assembly.</title>
        <authorList>
            <person name="Stuart O.P."/>
            <person name="Cleave R."/>
            <person name="Magrath M.J.L."/>
            <person name="Mikheyev A.S."/>
        </authorList>
    </citation>
    <scope>NUCLEOTIDE SEQUENCE [LARGE SCALE GENOMIC DNA]</scope>
    <source>
        <strain evidence="1">Daus_M_001</strain>
        <tissue evidence="1">Leg muscle</tissue>
    </source>
</reference>
<feature type="non-terminal residue" evidence="1">
    <location>
        <position position="121"/>
    </location>
</feature>
<accession>A0ABQ9HWY9</accession>
<keyword evidence="2" id="KW-1185">Reference proteome</keyword>
<proteinExistence type="predicted"/>
<dbReference type="EMBL" id="JARBHB010000003">
    <property type="protein sequence ID" value="KAJ8888884.1"/>
    <property type="molecule type" value="Genomic_DNA"/>
</dbReference>
<comment type="caution">
    <text evidence="1">The sequence shown here is derived from an EMBL/GenBank/DDBJ whole genome shotgun (WGS) entry which is preliminary data.</text>
</comment>